<sequence>MDTLEKPKYDHDFVLWLEFQAKLLRQGRVGELDLENLAEEVESIGRSDRREVQNRLTVLLAHLLKYQFQAKRRSRSWRVTIDEQRRQLELVFNDSPSLLKSYALTIFDDTYQYARRRVSVETRLNSEAFPETCPYTLAQVLDEDFFPEG</sequence>
<dbReference type="EMBL" id="CADCWP010000276">
    <property type="protein sequence ID" value="CAA9582655.1"/>
    <property type="molecule type" value="Genomic_DNA"/>
</dbReference>
<evidence type="ECO:0000313" key="1">
    <source>
        <dbReference type="EMBL" id="CAA9582655.1"/>
    </source>
</evidence>
<dbReference type="Pfam" id="PF01724">
    <property type="entry name" value="DUF29"/>
    <property type="match status" value="1"/>
</dbReference>
<gene>
    <name evidence="1" type="ORF">AVDCRST_MAG86-3055</name>
</gene>
<dbReference type="Gene3D" id="1.20.1220.20">
    <property type="entry name" value="Uncharcterised protein PF01724"/>
    <property type="match status" value="1"/>
</dbReference>
<dbReference type="PANTHER" id="PTHR34235">
    <property type="entry name" value="SLR1203 PROTEIN-RELATED"/>
    <property type="match status" value="1"/>
</dbReference>
<organism evidence="1">
    <name type="scientific">uncultured Truepera sp</name>
    <dbReference type="NCBI Taxonomy" id="543023"/>
    <lineage>
        <taxon>Bacteria</taxon>
        <taxon>Thermotogati</taxon>
        <taxon>Deinococcota</taxon>
        <taxon>Deinococci</taxon>
        <taxon>Trueperales</taxon>
        <taxon>Trueperaceae</taxon>
        <taxon>Truepera</taxon>
        <taxon>environmental samples</taxon>
    </lineage>
</organism>
<name>A0A6J4VM02_9DEIN</name>
<accession>A0A6J4VM02</accession>
<proteinExistence type="predicted"/>
<protein>
    <submittedName>
        <fullName evidence="1">Phage protein</fullName>
    </submittedName>
</protein>
<dbReference type="AlphaFoldDB" id="A0A6J4VM02"/>
<dbReference type="InterPro" id="IPR002636">
    <property type="entry name" value="DUF29"/>
</dbReference>
<reference evidence="1" key="1">
    <citation type="submission" date="2020-02" db="EMBL/GenBank/DDBJ databases">
        <authorList>
            <person name="Meier V. D."/>
        </authorList>
    </citation>
    <scope>NUCLEOTIDE SEQUENCE</scope>
    <source>
        <strain evidence="1">AVDCRST_MAG86</strain>
    </source>
</reference>